<evidence type="ECO:0000259" key="3">
    <source>
        <dbReference type="Pfam" id="PF00210"/>
    </source>
</evidence>
<dbReference type="PANTHER" id="PTHR42932">
    <property type="entry name" value="GENERAL STRESS PROTEIN 20U"/>
    <property type="match status" value="1"/>
</dbReference>
<dbReference type="PRINTS" id="PR01346">
    <property type="entry name" value="HELNAPAPROT"/>
</dbReference>
<name>A0A3N9TBE2_9VIBR</name>
<proteinExistence type="inferred from homology"/>
<organism evidence="4 5">
    <name type="scientific">Vibrio viridaestus</name>
    <dbReference type="NCBI Taxonomy" id="2487322"/>
    <lineage>
        <taxon>Bacteria</taxon>
        <taxon>Pseudomonadati</taxon>
        <taxon>Pseudomonadota</taxon>
        <taxon>Gammaproteobacteria</taxon>
        <taxon>Vibrionales</taxon>
        <taxon>Vibrionaceae</taxon>
        <taxon>Vibrio</taxon>
    </lineage>
</organism>
<dbReference type="PROSITE" id="PS00819">
    <property type="entry name" value="DPS_2"/>
    <property type="match status" value="1"/>
</dbReference>
<dbReference type="OrthoDB" id="9797687at2"/>
<evidence type="ECO:0000256" key="2">
    <source>
        <dbReference type="RuleBase" id="RU003875"/>
    </source>
</evidence>
<dbReference type="Pfam" id="PF00210">
    <property type="entry name" value="Ferritin"/>
    <property type="match status" value="1"/>
</dbReference>
<gene>
    <name evidence="4" type="ORF">EES38_19350</name>
</gene>
<protein>
    <submittedName>
        <fullName evidence="4">DNA starvation/stationary phase protection protein</fullName>
    </submittedName>
</protein>
<dbReference type="PROSITE" id="PS00818">
    <property type="entry name" value="DPS_1"/>
    <property type="match status" value="1"/>
</dbReference>
<comment type="caution">
    <text evidence="4">The sequence shown here is derived from an EMBL/GenBank/DDBJ whole genome shotgun (WGS) entry which is preliminary data.</text>
</comment>
<dbReference type="RefSeq" id="WP_124938853.1">
    <property type="nucleotide sequence ID" value="NZ_RJVQ01000012.1"/>
</dbReference>
<dbReference type="InterPro" id="IPR002177">
    <property type="entry name" value="DPS_DNA-bd"/>
</dbReference>
<keyword evidence="5" id="KW-1185">Reference proteome</keyword>
<dbReference type="GO" id="GO:0016722">
    <property type="term" value="F:oxidoreductase activity, acting on metal ions"/>
    <property type="evidence" value="ECO:0007669"/>
    <property type="project" value="InterPro"/>
</dbReference>
<dbReference type="Proteomes" id="UP000281112">
    <property type="component" value="Unassembled WGS sequence"/>
</dbReference>
<evidence type="ECO:0000313" key="5">
    <source>
        <dbReference type="Proteomes" id="UP000281112"/>
    </source>
</evidence>
<evidence type="ECO:0000256" key="1">
    <source>
        <dbReference type="ARBA" id="ARBA00009497"/>
    </source>
</evidence>
<dbReference type="PANTHER" id="PTHR42932:SF1">
    <property type="entry name" value="GENERAL STRESS PROTEIN 20U"/>
    <property type="match status" value="1"/>
</dbReference>
<dbReference type="PIRSF" id="PIRSF005900">
    <property type="entry name" value="Dps"/>
    <property type="match status" value="1"/>
</dbReference>
<dbReference type="EMBL" id="RJVQ01000012">
    <property type="protein sequence ID" value="RQW61498.1"/>
    <property type="molecule type" value="Genomic_DNA"/>
</dbReference>
<dbReference type="InterPro" id="IPR009078">
    <property type="entry name" value="Ferritin-like_SF"/>
</dbReference>
<dbReference type="AlphaFoldDB" id="A0A3N9TBE2"/>
<sequence>MTKNIIGLDKSDSQTLSDSLNNLLANYQVFYTNVRGYHWNIKGPQFFELHTKFEEIYNELQTNIDDIAERILTLGAMPEHSFSHYLEIADIKEHTKATEARETVGGLVDGFSQLIAKQREILDIAGDANDEGTAALMSDYIRAQEKHIWMFNAWLQR</sequence>
<dbReference type="SUPFAM" id="SSF47240">
    <property type="entry name" value="Ferritin-like"/>
    <property type="match status" value="1"/>
</dbReference>
<reference evidence="4 5" key="1">
    <citation type="submission" date="2018-11" db="EMBL/GenBank/DDBJ databases">
        <title>Vibrio LJC006 sp. nov., isolated from seawater during the bloom of the enteromorpha.</title>
        <authorList>
            <person name="Liang J."/>
        </authorList>
    </citation>
    <scope>NUCLEOTIDE SEQUENCE [LARGE SCALE GENOMIC DNA]</scope>
    <source>
        <strain evidence="4 5">LJC006</strain>
    </source>
</reference>
<dbReference type="InterPro" id="IPR023188">
    <property type="entry name" value="DPS_DNA-bd_CS"/>
</dbReference>
<dbReference type="Gene3D" id="1.20.1260.10">
    <property type="match status" value="1"/>
</dbReference>
<dbReference type="InterPro" id="IPR012347">
    <property type="entry name" value="Ferritin-like"/>
</dbReference>
<dbReference type="CDD" id="cd01043">
    <property type="entry name" value="DPS"/>
    <property type="match status" value="1"/>
</dbReference>
<dbReference type="GO" id="GO:0008199">
    <property type="term" value="F:ferric iron binding"/>
    <property type="evidence" value="ECO:0007669"/>
    <property type="project" value="InterPro"/>
</dbReference>
<evidence type="ECO:0000313" key="4">
    <source>
        <dbReference type="EMBL" id="RQW61498.1"/>
    </source>
</evidence>
<feature type="domain" description="Ferritin/DPS" evidence="3">
    <location>
        <begin position="19"/>
        <end position="156"/>
    </location>
</feature>
<accession>A0A3N9TBE2</accession>
<dbReference type="InterPro" id="IPR008331">
    <property type="entry name" value="Ferritin_DPS_dom"/>
</dbReference>
<comment type="similarity">
    <text evidence="1 2">Belongs to the Dps family.</text>
</comment>